<dbReference type="InterPro" id="IPR043504">
    <property type="entry name" value="Peptidase_S1_PA_chymotrypsin"/>
</dbReference>
<organism evidence="14 15">
    <name type="scientific">Cephus cinctus</name>
    <name type="common">Wheat stem sawfly</name>
    <dbReference type="NCBI Taxonomy" id="211228"/>
    <lineage>
        <taxon>Eukaryota</taxon>
        <taxon>Metazoa</taxon>
        <taxon>Ecdysozoa</taxon>
        <taxon>Arthropoda</taxon>
        <taxon>Hexapoda</taxon>
        <taxon>Insecta</taxon>
        <taxon>Pterygota</taxon>
        <taxon>Neoptera</taxon>
        <taxon>Endopterygota</taxon>
        <taxon>Hymenoptera</taxon>
        <taxon>Cephoidea</taxon>
        <taxon>Cephidae</taxon>
        <taxon>Cephus</taxon>
    </lineage>
</organism>
<dbReference type="GO" id="GO:0016485">
    <property type="term" value="P:protein processing"/>
    <property type="evidence" value="ECO:0007669"/>
    <property type="project" value="UniProtKB-ARBA"/>
</dbReference>
<dbReference type="Gene3D" id="2.40.10.10">
    <property type="entry name" value="Trypsin-like serine proteases"/>
    <property type="match status" value="2"/>
</dbReference>
<dbReference type="GO" id="GO:0005576">
    <property type="term" value="C:extracellular region"/>
    <property type="evidence" value="ECO:0007669"/>
    <property type="project" value="UniProtKB-SubCell"/>
</dbReference>
<comment type="subcellular location">
    <subcellularLocation>
        <location evidence="1">Secreted</location>
        <location evidence="1">Extracellular space</location>
    </subcellularLocation>
</comment>
<dbReference type="FunFam" id="2.40.10.10:FF:000120">
    <property type="entry name" value="Putative serine protease"/>
    <property type="match status" value="1"/>
</dbReference>
<feature type="domain" description="Peptidase S1" evidence="13">
    <location>
        <begin position="13"/>
        <end position="240"/>
    </location>
</feature>
<evidence type="ECO:0000256" key="6">
    <source>
        <dbReference type="ARBA" id="ARBA00022729"/>
    </source>
</evidence>
<keyword evidence="6" id="KW-0732">Signal</keyword>
<keyword evidence="5 12" id="KW-0645">Protease</keyword>
<dbReference type="InterPro" id="IPR050430">
    <property type="entry name" value="Peptidase_S1"/>
</dbReference>
<evidence type="ECO:0000256" key="1">
    <source>
        <dbReference type="ARBA" id="ARBA00004239"/>
    </source>
</evidence>
<evidence type="ECO:0000256" key="4">
    <source>
        <dbReference type="ARBA" id="ARBA00022659"/>
    </source>
</evidence>
<dbReference type="InterPro" id="IPR001254">
    <property type="entry name" value="Trypsin_dom"/>
</dbReference>
<keyword evidence="15" id="KW-0472">Membrane</keyword>
<evidence type="ECO:0000259" key="13">
    <source>
        <dbReference type="PROSITE" id="PS50240"/>
    </source>
</evidence>
<dbReference type="GO" id="GO:0004252">
    <property type="term" value="F:serine-type endopeptidase activity"/>
    <property type="evidence" value="ECO:0007669"/>
    <property type="project" value="InterPro"/>
</dbReference>
<dbReference type="PROSITE" id="PS50240">
    <property type="entry name" value="TRYPSIN_DOM"/>
    <property type="match status" value="2"/>
</dbReference>
<keyword evidence="14" id="KW-1185">Reference proteome</keyword>
<dbReference type="CDD" id="cd00190">
    <property type="entry name" value="Tryp_SPc"/>
    <property type="match status" value="2"/>
</dbReference>
<dbReference type="FunFam" id="2.40.10.10:FF:000047">
    <property type="entry name" value="Trypsin eta"/>
    <property type="match status" value="1"/>
</dbReference>
<evidence type="ECO:0000256" key="8">
    <source>
        <dbReference type="ARBA" id="ARBA00022820"/>
    </source>
</evidence>
<accession>A0AAJ7FUP4</accession>
<comment type="catalytic activity">
    <reaction evidence="11">
        <text>Selective cleavage of 103-Arg-|-Ser-104 and 124-Ile-|-Ile-125 bonds in Limulus clotting factor B to form activated factor B. Cleavage of -Pro-Arg-|-Xaa- bonds in synthetic substrates.</text>
        <dbReference type="EC" id="3.4.21.84"/>
    </reaction>
</comment>
<evidence type="ECO:0000256" key="9">
    <source>
        <dbReference type="ARBA" id="ARBA00022825"/>
    </source>
</evidence>
<dbReference type="PROSITE" id="PS00135">
    <property type="entry name" value="TRYPSIN_SER"/>
    <property type="match status" value="2"/>
</dbReference>
<dbReference type="GeneID" id="107274540"/>
<proteinExistence type="inferred from homology"/>
<evidence type="ECO:0000313" key="15">
    <source>
        <dbReference type="RefSeq" id="XP_015609256.1"/>
    </source>
</evidence>
<dbReference type="GO" id="GO:0042381">
    <property type="term" value="P:hemolymph coagulation"/>
    <property type="evidence" value="ECO:0007669"/>
    <property type="project" value="UniProtKB-KW"/>
</dbReference>
<evidence type="ECO:0000256" key="7">
    <source>
        <dbReference type="ARBA" id="ARBA00022801"/>
    </source>
</evidence>
<dbReference type="PANTHER" id="PTHR24276:SF91">
    <property type="entry name" value="AT26814P-RELATED"/>
    <property type="match status" value="1"/>
</dbReference>
<dbReference type="Pfam" id="PF00089">
    <property type="entry name" value="Trypsin"/>
    <property type="match status" value="2"/>
</dbReference>
<keyword evidence="3" id="KW-0964">Secreted</keyword>
<dbReference type="RefSeq" id="XP_015609256.1">
    <property type="nucleotide sequence ID" value="XM_015753770.2"/>
</dbReference>
<dbReference type="PANTHER" id="PTHR24276">
    <property type="entry name" value="POLYSERASE-RELATED"/>
    <property type="match status" value="1"/>
</dbReference>
<evidence type="ECO:0000256" key="5">
    <source>
        <dbReference type="ARBA" id="ARBA00022670"/>
    </source>
</evidence>
<reference evidence="15" key="1">
    <citation type="submission" date="2025-08" db="UniProtKB">
        <authorList>
            <consortium name="RefSeq"/>
        </authorList>
    </citation>
    <scope>IDENTIFICATION</scope>
</reference>
<dbReference type="KEGG" id="ccin:107274540"/>
<dbReference type="InterPro" id="IPR009003">
    <property type="entry name" value="Peptidase_S1_PA"/>
</dbReference>
<dbReference type="InterPro" id="IPR001314">
    <property type="entry name" value="Peptidase_S1A"/>
</dbReference>
<feature type="domain" description="Peptidase S1" evidence="13">
    <location>
        <begin position="274"/>
        <end position="501"/>
    </location>
</feature>
<dbReference type="PRINTS" id="PR00722">
    <property type="entry name" value="CHYMOTRYPSIN"/>
</dbReference>
<evidence type="ECO:0000256" key="3">
    <source>
        <dbReference type="ARBA" id="ARBA00022525"/>
    </source>
</evidence>
<evidence type="ECO:0000256" key="12">
    <source>
        <dbReference type="RuleBase" id="RU363034"/>
    </source>
</evidence>
<comment type="similarity">
    <text evidence="2">Belongs to the peptidase S1 family.</text>
</comment>
<evidence type="ECO:0000256" key="10">
    <source>
        <dbReference type="ARBA" id="ARBA00023157"/>
    </source>
</evidence>
<dbReference type="AlphaFoldDB" id="A0AAJ7FUP4"/>
<gene>
    <name evidence="15" type="primary">LOC107274540</name>
</gene>
<dbReference type="Proteomes" id="UP000694920">
    <property type="component" value="Unplaced"/>
</dbReference>
<name>A0AAJ7FUP4_CEPCN</name>
<evidence type="ECO:0000256" key="11">
    <source>
        <dbReference type="ARBA" id="ARBA00052079"/>
    </source>
</evidence>
<keyword evidence="8" id="KW-0353">Hemolymph clotting</keyword>
<dbReference type="SUPFAM" id="SSF50494">
    <property type="entry name" value="Trypsin-like serine proteases"/>
    <property type="match status" value="2"/>
</dbReference>
<keyword evidence="10" id="KW-1015">Disulfide bond</keyword>
<protein>
    <submittedName>
        <fullName evidence="15">Transmembrane protease serine 9</fullName>
    </submittedName>
</protein>
<sequence length="502" mass="55064">MKVPNVVDSKPRIVGGTAISIQKVPYQVSLRHRGNHICGGVILSASWVLTAAHCVNQSIHNMEVRAGSSKSNCGGSLHKVDKIYVHEDYHVDDSHISVNDIALLLISDKFKFDETRRPIKIFSKNEKAKEGARGRTSGWGRTSFNGSISTMLQIVTVPIISKVNCSRIYEQIGKLPPGQICAGFKTGGGDSCSGDSGGPLAIGGRLAGIVSWGIECGSDEYPGVYTEVAAYHDWIMKHIESLSENQTTSIQLSTTNPPSNMRMANEKRIYNARIVGGMPIDIQERPYQVVLLWRTRPFCGGVLISRRWILTAAHCITVPDTEIMIRAGSRISTHGGTVRRIAKAFVHPKYYVSSKRVPINDIALMFIRKPFDMNRSIWPIRLFDNRDSLNVGAFGKVSGWGLMEEEGKMSSYLLMTTAPIMSRSYCNKTYDIFGGLMEGQFCAGYKGGACDACSGDSGGPLTIDGKLAGLVSGGFGCARPRYPGIYTEIAVYREWIRRYTGV</sequence>
<evidence type="ECO:0000313" key="14">
    <source>
        <dbReference type="Proteomes" id="UP000694920"/>
    </source>
</evidence>
<dbReference type="InterPro" id="IPR018114">
    <property type="entry name" value="TRYPSIN_HIS"/>
</dbReference>
<dbReference type="InterPro" id="IPR033116">
    <property type="entry name" value="TRYPSIN_SER"/>
</dbReference>
<keyword evidence="9 12" id="KW-0720">Serine protease</keyword>
<keyword evidence="7 12" id="KW-0378">Hydrolase</keyword>
<dbReference type="SMART" id="SM00020">
    <property type="entry name" value="Tryp_SPc"/>
    <property type="match status" value="2"/>
</dbReference>
<dbReference type="PROSITE" id="PS00134">
    <property type="entry name" value="TRYPSIN_HIS"/>
    <property type="match status" value="2"/>
</dbReference>
<keyword evidence="15" id="KW-0812">Transmembrane</keyword>
<evidence type="ECO:0000256" key="2">
    <source>
        <dbReference type="ARBA" id="ARBA00007664"/>
    </source>
</evidence>
<keyword evidence="4" id="KW-0768">Sushi</keyword>